<keyword evidence="3" id="KW-1185">Reference proteome</keyword>
<organism evidence="2 3">
    <name type="scientific">Trichoglossum hirsutum</name>
    <dbReference type="NCBI Taxonomy" id="265104"/>
    <lineage>
        <taxon>Eukaryota</taxon>
        <taxon>Fungi</taxon>
        <taxon>Dikarya</taxon>
        <taxon>Ascomycota</taxon>
        <taxon>Pezizomycotina</taxon>
        <taxon>Geoglossomycetes</taxon>
        <taxon>Geoglossales</taxon>
        <taxon>Geoglossaceae</taxon>
        <taxon>Trichoglossum</taxon>
    </lineage>
</organism>
<feature type="compositionally biased region" description="Basic and acidic residues" evidence="1">
    <location>
        <begin position="238"/>
        <end position="248"/>
    </location>
</feature>
<evidence type="ECO:0000313" key="3">
    <source>
        <dbReference type="Proteomes" id="UP000750711"/>
    </source>
</evidence>
<evidence type="ECO:0000313" key="2">
    <source>
        <dbReference type="EMBL" id="KAH0558469.1"/>
    </source>
</evidence>
<name>A0A9P8RNU8_9PEZI</name>
<gene>
    <name evidence="2" type="ORF">GP486_004874</name>
</gene>
<dbReference type="EMBL" id="JAGHQM010000836">
    <property type="protein sequence ID" value="KAH0558469.1"/>
    <property type="molecule type" value="Genomic_DNA"/>
</dbReference>
<dbReference type="AlphaFoldDB" id="A0A9P8RNU8"/>
<accession>A0A9P8RNU8</accession>
<comment type="caution">
    <text evidence="2">The sequence shown here is derived from an EMBL/GenBank/DDBJ whole genome shotgun (WGS) entry which is preliminary data.</text>
</comment>
<dbReference type="InterPro" id="IPR038213">
    <property type="entry name" value="IFI6/IFI27-like_sf"/>
</dbReference>
<protein>
    <submittedName>
        <fullName evidence="2">Uncharacterized protein</fullName>
    </submittedName>
</protein>
<dbReference type="Proteomes" id="UP000750711">
    <property type="component" value="Unassembled WGS sequence"/>
</dbReference>
<feature type="region of interest" description="Disordered" evidence="1">
    <location>
        <begin position="230"/>
        <end position="263"/>
    </location>
</feature>
<evidence type="ECO:0000256" key="1">
    <source>
        <dbReference type="SAM" id="MobiDB-lite"/>
    </source>
</evidence>
<proteinExistence type="predicted"/>
<sequence>MRLEFILLPLATTAMSINWDRLSHLIPKGAGVVDNAKANVAEIGYNGLSQMVSDALSNTRARIPDIDYRAVPKKSIDALEAGFVGVKQHDISQAVVKILGRGKDQVLAIDYGALGSELQDYIKAHPYQTTFHVVNGIVYFYPGVAWVPLVRSLGFSLNGPMALSLASKFQAALGNVPARHVFSFLQSAAMNGYGAAPVANAVRVSAVAAEAMLLWGGKGNKETCDVAVDEEGEVPESGDSRCECDGEGQKGASGEGGDIKSKL</sequence>
<reference evidence="2" key="1">
    <citation type="submission" date="2021-03" db="EMBL/GenBank/DDBJ databases">
        <title>Comparative genomics and phylogenomic investigation of the class Geoglossomycetes provide insights into ecological specialization and systematics.</title>
        <authorList>
            <person name="Melie T."/>
            <person name="Pirro S."/>
            <person name="Miller A.N."/>
            <person name="Quandt A."/>
        </authorList>
    </citation>
    <scope>NUCLEOTIDE SEQUENCE</scope>
    <source>
        <strain evidence="2">CAQ_001_2017</strain>
    </source>
</reference>
<dbReference type="Gene3D" id="6.10.110.10">
    <property type="match status" value="1"/>
</dbReference>